<dbReference type="InterPro" id="IPR015796">
    <property type="entry name" value="Impact_YigZ-like"/>
</dbReference>
<dbReference type="Proteomes" id="UP001172778">
    <property type="component" value="Unassembled WGS sequence"/>
</dbReference>
<dbReference type="SUPFAM" id="SSF54211">
    <property type="entry name" value="Ribosomal protein S5 domain 2-like"/>
    <property type="match status" value="1"/>
</dbReference>
<comment type="similarity">
    <text evidence="1">Belongs to the IMPACT family.</text>
</comment>
<feature type="domain" description="Impact N-terminal" evidence="2">
    <location>
        <begin position="18"/>
        <end position="120"/>
    </location>
</feature>
<dbReference type="PANTHER" id="PTHR16301">
    <property type="entry name" value="IMPACT-RELATED"/>
    <property type="match status" value="1"/>
</dbReference>
<dbReference type="Gene3D" id="3.30.230.30">
    <property type="entry name" value="Impact, N-terminal domain"/>
    <property type="match status" value="1"/>
</dbReference>
<dbReference type="Pfam" id="PF09186">
    <property type="entry name" value="DUF1949"/>
    <property type="match status" value="1"/>
</dbReference>
<dbReference type="PROSITE" id="PS00910">
    <property type="entry name" value="UPF0029"/>
    <property type="match status" value="1"/>
</dbReference>
<protein>
    <submittedName>
        <fullName evidence="4">YigZ family protein</fullName>
    </submittedName>
</protein>
<dbReference type="SUPFAM" id="SSF54980">
    <property type="entry name" value="EF-G C-terminal domain-like"/>
    <property type="match status" value="1"/>
</dbReference>
<dbReference type="Gene3D" id="3.30.70.240">
    <property type="match status" value="1"/>
</dbReference>
<dbReference type="NCBIfam" id="TIGR00257">
    <property type="entry name" value="IMPACT_YIGZ"/>
    <property type="match status" value="1"/>
</dbReference>
<dbReference type="InterPro" id="IPR023582">
    <property type="entry name" value="Impact"/>
</dbReference>
<evidence type="ECO:0000256" key="1">
    <source>
        <dbReference type="ARBA" id="ARBA00007665"/>
    </source>
</evidence>
<name>A0ABT7DXW5_9NEIS</name>
<reference evidence="4" key="1">
    <citation type="submission" date="2023-03" db="EMBL/GenBank/DDBJ databases">
        <title>Chitinimonas shenzhenensis gen. nov., sp. nov., a novel member of family Burkholderiaceae isolated from activated sludge collected in Shen Zhen, China.</title>
        <authorList>
            <person name="Wang X."/>
        </authorList>
    </citation>
    <scope>NUCLEOTIDE SEQUENCE</scope>
    <source>
        <strain evidence="4">DQS-5</strain>
    </source>
</reference>
<sequence length="200" mass="21642">MSQLFTLSATVQAEIEIKKSRFLGLVIPVNHRAEAMEKLSSLRQQYPDANHHCWALLAGPDSGANDDGEPSGTAGRPMLAVLQHRSLCNVLAVVVRWFGGVKLGSGGLVRAYGQAVSLALENADLQPVIKKTELHLTIPYAMENRVRHWCEKQQVSILAAECAEAVTLVLSLPEAQASAARADISNLCQGQSRFLSDDAQ</sequence>
<dbReference type="InterPro" id="IPR015269">
    <property type="entry name" value="UPF0029_Impact_C"/>
</dbReference>
<accession>A0ABT7DXW5</accession>
<dbReference type="InterPro" id="IPR001498">
    <property type="entry name" value="Impact_N"/>
</dbReference>
<gene>
    <name evidence="4" type="ORF">PZA18_12570</name>
</gene>
<dbReference type="InterPro" id="IPR035647">
    <property type="entry name" value="EFG_III/V"/>
</dbReference>
<organism evidence="4 5">
    <name type="scientific">Parachitinimonas caeni</name>
    <dbReference type="NCBI Taxonomy" id="3031301"/>
    <lineage>
        <taxon>Bacteria</taxon>
        <taxon>Pseudomonadati</taxon>
        <taxon>Pseudomonadota</taxon>
        <taxon>Betaproteobacteria</taxon>
        <taxon>Neisseriales</taxon>
        <taxon>Chitinibacteraceae</taxon>
        <taxon>Parachitinimonas</taxon>
    </lineage>
</organism>
<dbReference type="Pfam" id="PF01205">
    <property type="entry name" value="Impact_N"/>
    <property type="match status" value="1"/>
</dbReference>
<dbReference type="InterPro" id="IPR036956">
    <property type="entry name" value="Impact_N_sf"/>
</dbReference>
<dbReference type="InterPro" id="IPR020568">
    <property type="entry name" value="Ribosomal_Su5_D2-typ_SF"/>
</dbReference>
<evidence type="ECO:0000313" key="5">
    <source>
        <dbReference type="Proteomes" id="UP001172778"/>
    </source>
</evidence>
<keyword evidence="5" id="KW-1185">Reference proteome</keyword>
<proteinExistence type="inferred from homology"/>
<evidence type="ECO:0000313" key="4">
    <source>
        <dbReference type="EMBL" id="MDK2124880.1"/>
    </source>
</evidence>
<dbReference type="InterPro" id="IPR020569">
    <property type="entry name" value="UPF0029_Impact_CS"/>
</dbReference>
<evidence type="ECO:0000259" key="3">
    <source>
        <dbReference type="Pfam" id="PF09186"/>
    </source>
</evidence>
<feature type="domain" description="UPF0029" evidence="3">
    <location>
        <begin position="136"/>
        <end position="191"/>
    </location>
</feature>
<dbReference type="PANTHER" id="PTHR16301:SF20">
    <property type="entry name" value="IMPACT FAMILY MEMBER YIGZ"/>
    <property type="match status" value="1"/>
</dbReference>
<comment type="caution">
    <text evidence="4">The sequence shown here is derived from an EMBL/GenBank/DDBJ whole genome shotgun (WGS) entry which is preliminary data.</text>
</comment>
<evidence type="ECO:0000259" key="2">
    <source>
        <dbReference type="Pfam" id="PF01205"/>
    </source>
</evidence>
<dbReference type="RefSeq" id="WP_284101192.1">
    <property type="nucleotide sequence ID" value="NZ_JARRAF010000013.1"/>
</dbReference>
<dbReference type="EMBL" id="JARRAF010000013">
    <property type="protein sequence ID" value="MDK2124880.1"/>
    <property type="molecule type" value="Genomic_DNA"/>
</dbReference>